<dbReference type="EMBL" id="KE145371">
    <property type="protein sequence ID" value="EPE25656.1"/>
    <property type="molecule type" value="Genomic_DNA"/>
</dbReference>
<keyword evidence="5" id="KW-1185">Reference proteome</keyword>
<dbReference type="Pfam" id="PF00106">
    <property type="entry name" value="adh_short"/>
    <property type="match status" value="1"/>
</dbReference>
<dbReference type="eggNOG" id="KOG1205">
    <property type="taxonomic scope" value="Eukaryota"/>
</dbReference>
<dbReference type="PANTHER" id="PTHR43976:SF6">
    <property type="entry name" value="OXIDOREDUCTASE, PUTATIVE (AFU_ORTHOLOGUE AFUA_1G13950)-RELATED"/>
    <property type="match status" value="1"/>
</dbReference>
<dbReference type="HOGENOM" id="CLU_010194_2_9_1"/>
<protein>
    <submittedName>
        <fullName evidence="4">NAD(P)-binding Rossmann-fold containing protein</fullName>
    </submittedName>
</protein>
<feature type="chain" id="PRO_5004507992" evidence="2">
    <location>
        <begin position="19"/>
        <end position="292"/>
    </location>
</feature>
<dbReference type="SMART" id="SM00822">
    <property type="entry name" value="PKS_KR"/>
    <property type="match status" value="1"/>
</dbReference>
<sequence length="292" mass="31519">MSPKTWLITGSSSGLGLSLTLLLLRNGQQVIATSRDPSKTPSLVAQVTSLGGQWLSLDVTLPAPEIASVIDKAIGIYGEIDVLVNCAGYAQLGAFEAISEAEVRAQMETNYFGPLKLTSLLLPFYRRRGSGTIVQISSTAGIEAKASRSAYCASKYALEAMSESLYHEVNPLGIRVLLVELGAFRTKFAANCVLPASDMPIEYHNTITEQMIDAVTQGLAAGKAPGDIEKASKAIMEVVMKEGQGENLEEFIRLPLGKDNAERWKVKIEELTNTLEGTKQIWSNTDHDDLGV</sequence>
<dbReference type="Proteomes" id="UP000016922">
    <property type="component" value="Unassembled WGS sequence"/>
</dbReference>
<accession>S3D0U9</accession>
<dbReference type="SUPFAM" id="SSF51735">
    <property type="entry name" value="NAD(P)-binding Rossmann-fold domains"/>
    <property type="match status" value="1"/>
</dbReference>
<dbReference type="Gene3D" id="3.40.50.720">
    <property type="entry name" value="NAD(P)-binding Rossmann-like Domain"/>
    <property type="match status" value="1"/>
</dbReference>
<evidence type="ECO:0000259" key="3">
    <source>
        <dbReference type="SMART" id="SM00822"/>
    </source>
</evidence>
<reference evidence="4 5" key="1">
    <citation type="journal article" date="2013" name="BMC Genomics">
        <title>Genomics-driven discovery of the pneumocandin biosynthetic gene cluster in the fungus Glarea lozoyensis.</title>
        <authorList>
            <person name="Chen L."/>
            <person name="Yue Q."/>
            <person name="Zhang X."/>
            <person name="Xiang M."/>
            <person name="Wang C."/>
            <person name="Li S."/>
            <person name="Che Y."/>
            <person name="Ortiz-Lopez F.J."/>
            <person name="Bills G.F."/>
            <person name="Liu X."/>
            <person name="An Z."/>
        </authorList>
    </citation>
    <scope>NUCLEOTIDE SEQUENCE [LARGE SCALE GENOMIC DNA]</scope>
    <source>
        <strain evidence="5">ATCC 20868 / MF5171</strain>
    </source>
</reference>
<dbReference type="InterPro" id="IPR051911">
    <property type="entry name" value="SDR_oxidoreductase"/>
</dbReference>
<evidence type="ECO:0000256" key="2">
    <source>
        <dbReference type="SAM" id="SignalP"/>
    </source>
</evidence>
<comment type="similarity">
    <text evidence="1">Belongs to the short-chain dehydrogenases/reductases (SDR) family.</text>
</comment>
<dbReference type="PANTHER" id="PTHR43976">
    <property type="entry name" value="SHORT CHAIN DEHYDROGENASE"/>
    <property type="match status" value="1"/>
</dbReference>
<feature type="domain" description="Ketoreductase" evidence="3">
    <location>
        <begin position="4"/>
        <end position="182"/>
    </location>
</feature>
<proteinExistence type="inferred from homology"/>
<keyword evidence="2" id="KW-0732">Signal</keyword>
<evidence type="ECO:0000256" key="1">
    <source>
        <dbReference type="RuleBase" id="RU000363"/>
    </source>
</evidence>
<dbReference type="OMA" id="WIALDIS"/>
<dbReference type="KEGG" id="glz:GLAREA_01568"/>
<dbReference type="GeneID" id="19460626"/>
<dbReference type="STRING" id="1116229.S3D0U9"/>
<dbReference type="PRINTS" id="PR00080">
    <property type="entry name" value="SDRFAMILY"/>
</dbReference>
<dbReference type="OrthoDB" id="1274115at2759"/>
<organism evidence="4 5">
    <name type="scientific">Glarea lozoyensis (strain ATCC 20868 / MF5171)</name>
    <dbReference type="NCBI Taxonomy" id="1116229"/>
    <lineage>
        <taxon>Eukaryota</taxon>
        <taxon>Fungi</taxon>
        <taxon>Dikarya</taxon>
        <taxon>Ascomycota</taxon>
        <taxon>Pezizomycotina</taxon>
        <taxon>Leotiomycetes</taxon>
        <taxon>Helotiales</taxon>
        <taxon>Helotiaceae</taxon>
        <taxon>Glarea</taxon>
    </lineage>
</organism>
<name>S3D0U9_GLAL2</name>
<evidence type="ECO:0000313" key="5">
    <source>
        <dbReference type="Proteomes" id="UP000016922"/>
    </source>
</evidence>
<gene>
    <name evidence="4" type="ORF">GLAREA_01568</name>
</gene>
<feature type="signal peptide" evidence="2">
    <location>
        <begin position="1"/>
        <end position="18"/>
    </location>
</feature>
<dbReference type="PRINTS" id="PR00081">
    <property type="entry name" value="GDHRDH"/>
</dbReference>
<dbReference type="InterPro" id="IPR002347">
    <property type="entry name" value="SDR_fam"/>
</dbReference>
<dbReference type="RefSeq" id="XP_008086975.1">
    <property type="nucleotide sequence ID" value="XM_008088784.1"/>
</dbReference>
<dbReference type="InterPro" id="IPR057326">
    <property type="entry name" value="KR_dom"/>
</dbReference>
<dbReference type="InterPro" id="IPR036291">
    <property type="entry name" value="NAD(P)-bd_dom_sf"/>
</dbReference>
<dbReference type="AlphaFoldDB" id="S3D0U9"/>
<evidence type="ECO:0000313" key="4">
    <source>
        <dbReference type="EMBL" id="EPE25656.1"/>
    </source>
</evidence>